<dbReference type="Pfam" id="PF25600">
    <property type="entry name" value="TRIM_CC"/>
    <property type="match status" value="1"/>
</dbReference>
<dbReference type="SMART" id="SM00336">
    <property type="entry name" value="BBOX"/>
    <property type="match status" value="1"/>
</dbReference>
<keyword evidence="13" id="KW-0472">Membrane</keyword>
<evidence type="ECO:0000259" key="14">
    <source>
        <dbReference type="PROSITE" id="PS50089"/>
    </source>
</evidence>
<evidence type="ECO:0000256" key="5">
    <source>
        <dbReference type="ARBA" id="ARBA00022771"/>
    </source>
</evidence>
<keyword evidence="12" id="KW-0175">Coiled coil</keyword>
<keyword evidence="13" id="KW-1133">Transmembrane helix</keyword>
<evidence type="ECO:0000256" key="6">
    <source>
        <dbReference type="ARBA" id="ARBA00022833"/>
    </source>
</evidence>
<evidence type="ECO:0000256" key="1">
    <source>
        <dbReference type="ARBA" id="ARBA00010617"/>
    </source>
</evidence>
<evidence type="ECO:0000256" key="11">
    <source>
        <dbReference type="PROSITE-ProRule" id="PRU00024"/>
    </source>
</evidence>
<evidence type="ECO:0000256" key="13">
    <source>
        <dbReference type="SAM" id="Phobius"/>
    </source>
</evidence>
<feature type="transmembrane region" description="Helical" evidence="13">
    <location>
        <begin position="452"/>
        <end position="474"/>
    </location>
</feature>
<keyword evidence="3 10" id="KW-0349">Heme</keyword>
<dbReference type="InterPro" id="IPR013083">
    <property type="entry name" value="Znf_RING/FYVE/PHD"/>
</dbReference>
<keyword evidence="9" id="KW-0753">Steroid metabolism</keyword>
<name>A0A8C1V769_CYPCA</name>
<evidence type="ECO:0000256" key="3">
    <source>
        <dbReference type="ARBA" id="ARBA00022617"/>
    </source>
</evidence>
<dbReference type="GO" id="GO:0008203">
    <property type="term" value="P:cholesterol metabolic process"/>
    <property type="evidence" value="ECO:0007669"/>
    <property type="project" value="UniProtKB-KW"/>
</dbReference>
<dbReference type="GO" id="GO:0020037">
    <property type="term" value="F:heme binding"/>
    <property type="evidence" value="ECO:0007669"/>
    <property type="project" value="InterPro"/>
</dbReference>
<dbReference type="Proteomes" id="UP000694700">
    <property type="component" value="Unplaced"/>
</dbReference>
<keyword evidence="2" id="KW-0153">Cholesterol metabolism</keyword>
<evidence type="ECO:0000256" key="4">
    <source>
        <dbReference type="ARBA" id="ARBA00022723"/>
    </source>
</evidence>
<keyword evidence="7 10" id="KW-0408">Iron</keyword>
<dbReference type="InterPro" id="IPR036396">
    <property type="entry name" value="Cyt_P450_sf"/>
</dbReference>
<accession>A0A8C1V769</accession>
<keyword evidence="6" id="KW-0862">Zinc</keyword>
<feature type="coiled-coil region" evidence="12">
    <location>
        <begin position="328"/>
        <end position="362"/>
    </location>
</feature>
<evidence type="ECO:0000259" key="15">
    <source>
        <dbReference type="PROSITE" id="PS50119"/>
    </source>
</evidence>
<protein>
    <submittedName>
        <fullName evidence="16">Uncharacterized protein</fullName>
    </submittedName>
</protein>
<dbReference type="CDD" id="cd20632">
    <property type="entry name" value="CYP7B1"/>
    <property type="match status" value="1"/>
</dbReference>
<dbReference type="InterPro" id="IPR002403">
    <property type="entry name" value="Cyt_P450_E_grp-IV"/>
</dbReference>
<dbReference type="InterPro" id="IPR027370">
    <property type="entry name" value="Znf-RING_euk"/>
</dbReference>
<evidence type="ECO:0000256" key="9">
    <source>
        <dbReference type="ARBA" id="ARBA00023221"/>
    </source>
</evidence>
<gene>
    <name evidence="16" type="primary">LOC109073141</name>
</gene>
<dbReference type="InterPro" id="IPR017907">
    <property type="entry name" value="Znf_RING_CS"/>
</dbReference>
<evidence type="ECO:0000256" key="10">
    <source>
        <dbReference type="PIRSR" id="PIRSR602403-1"/>
    </source>
</evidence>
<dbReference type="SUPFAM" id="SSF57850">
    <property type="entry name" value="RING/U-box"/>
    <property type="match status" value="1"/>
</dbReference>
<feature type="transmembrane region" description="Helical" evidence="13">
    <location>
        <begin position="729"/>
        <end position="751"/>
    </location>
</feature>
<reference evidence="16" key="1">
    <citation type="submission" date="2025-08" db="UniProtKB">
        <authorList>
            <consortium name="Ensembl"/>
        </authorList>
    </citation>
    <scope>IDENTIFICATION</scope>
</reference>
<dbReference type="Gene3D" id="3.30.40.10">
    <property type="entry name" value="Zinc/RING finger domain, C3HC4 (zinc finger)"/>
    <property type="match status" value="1"/>
</dbReference>
<evidence type="ECO:0000313" key="17">
    <source>
        <dbReference type="Proteomes" id="UP000694700"/>
    </source>
</evidence>
<dbReference type="PROSITE" id="PS50089">
    <property type="entry name" value="ZF_RING_2"/>
    <property type="match status" value="1"/>
</dbReference>
<dbReference type="InterPro" id="IPR050529">
    <property type="entry name" value="CYP450_sterol_14alpha_dmase"/>
</dbReference>
<dbReference type="InterPro" id="IPR001128">
    <property type="entry name" value="Cyt_P450"/>
</dbReference>
<dbReference type="Ensembl" id="ENSCCRT00015049340.1">
    <property type="protein sequence ID" value="ENSCCRP00015047742.1"/>
    <property type="gene ID" value="ENSCCRG00015019755.1"/>
</dbReference>
<dbReference type="PRINTS" id="PR00465">
    <property type="entry name" value="EP450IV"/>
</dbReference>
<dbReference type="Pfam" id="PF00067">
    <property type="entry name" value="p450"/>
    <property type="match status" value="1"/>
</dbReference>
<dbReference type="PANTHER" id="PTHR24304">
    <property type="entry name" value="CYTOCHROME P450 FAMILY 7"/>
    <property type="match status" value="1"/>
</dbReference>
<dbReference type="Gene3D" id="3.30.160.60">
    <property type="entry name" value="Classic Zinc Finger"/>
    <property type="match status" value="1"/>
</dbReference>
<dbReference type="SMART" id="SM00184">
    <property type="entry name" value="RING"/>
    <property type="match status" value="1"/>
</dbReference>
<evidence type="ECO:0000313" key="16">
    <source>
        <dbReference type="Ensembl" id="ENSCCRP00015047742.1"/>
    </source>
</evidence>
<dbReference type="SUPFAM" id="SSF57845">
    <property type="entry name" value="B-box zinc-binding domain"/>
    <property type="match status" value="1"/>
</dbReference>
<dbReference type="PROSITE" id="PS50119">
    <property type="entry name" value="ZF_BBOX"/>
    <property type="match status" value="1"/>
</dbReference>
<feature type="coiled-coil region" evidence="12">
    <location>
        <begin position="263"/>
        <end position="304"/>
    </location>
</feature>
<keyword evidence="9" id="KW-0443">Lipid metabolism</keyword>
<evidence type="ECO:0000256" key="8">
    <source>
        <dbReference type="ARBA" id="ARBA00023166"/>
    </source>
</evidence>
<comment type="similarity">
    <text evidence="1">Belongs to the cytochrome P450 family.</text>
</comment>
<evidence type="ECO:0000256" key="12">
    <source>
        <dbReference type="SAM" id="Coils"/>
    </source>
</evidence>
<sequence>MSSTINIHNRFLIYNILQYMPSSGEFIDCHICMCLRTRKCFSSEKSKLNCCRTVAEVSLPVSVYSKMAESSVSLAQNQFNCSICLNKLTDPVTIPCGHSYCKSCITGCWDQDDQKGVYSCPQCRQTFTPRPVLGKNTMLVKVEDNPRKRKIQAAQLDHCYGELGDVECDVCTGSKNKAIKSCLVCLNSYCQTHFERHEEFHPGKRHKVTNATKRLQEMICPQHDKLLEIFCRTDQHCICYLCMLDEHKNHDHVSAAAERTEKQTQLEEMQRKFQQRIQEREKELEELRETVDNYKRSAQTAVEDSERIFTELIRSIERSRSEVTRLIRDQEKTEVSRAEEQLKRLEQEIEDLRRRDIELEQLSHTDNHIHFLQSFQSLSVPPGSTDKITVSSRFSFDVVGKSVSDLREKLEHFCREEIKKISPPASSVRHNQSIPTPEYESRKEFLKSRGSLIMLECLLTIFLGFISVLLFCAFCGRRRKDGEPPLIKGWIPFLGKALEFRKNSQQFLTQLQQEHGDVFTVLIAGRYITFIMNPLQYPSVIKHGKQLDFHTFSDSAASRTFGYKPVRSSLFPGMSDRIQRSYTLLQGPALDPLTFSMMGNLQQVMRRRFLPSEESGSDGDWQEAELYEFCKCVMFQTTFNTLYGHKSNLRLDQLRVDFEKFDAIFPLLMARVPIALLGKTKEIREKLTRFFYPQRMAEWRAPCEFIQTRMALFQEYDTLQDRDKAAHHFAMLWASVGNTIPAAFWCLYHLISCPEALEAVRAEIVNVVGEKNMQLVFEEDITITRQQLEQMVYLESSINESLRLSSVSMNIRVVQEDFCLRLDAQHSVNLRKDDIVALYPQTTHLDPEIYDQPQRFQFDRFVEDGKEKTDFYKCGQKVRYYRMPFGSGATQCPGRFFAVNELKQFVCVALLMCEMQLLGNQQEAMLDNSRAGLGIMPPANQITFRYRTRKPGDNMKREE</sequence>
<keyword evidence="13" id="KW-0812">Transmembrane</keyword>
<proteinExistence type="inferred from homology"/>
<organism evidence="16 17">
    <name type="scientific">Cyprinus carpio</name>
    <name type="common">Common carp</name>
    <dbReference type="NCBI Taxonomy" id="7962"/>
    <lineage>
        <taxon>Eukaryota</taxon>
        <taxon>Metazoa</taxon>
        <taxon>Chordata</taxon>
        <taxon>Craniata</taxon>
        <taxon>Vertebrata</taxon>
        <taxon>Euteleostomi</taxon>
        <taxon>Actinopterygii</taxon>
        <taxon>Neopterygii</taxon>
        <taxon>Teleostei</taxon>
        <taxon>Ostariophysi</taxon>
        <taxon>Cypriniformes</taxon>
        <taxon>Cyprinidae</taxon>
        <taxon>Cyprininae</taxon>
        <taxon>Cyprinus</taxon>
    </lineage>
</organism>
<dbReference type="InterPro" id="IPR017972">
    <property type="entry name" value="Cyt_P450_CS"/>
</dbReference>
<keyword evidence="8" id="KW-1207">Sterol metabolism</keyword>
<dbReference type="PROSITE" id="PS00518">
    <property type="entry name" value="ZF_RING_1"/>
    <property type="match status" value="1"/>
</dbReference>
<dbReference type="Gene3D" id="4.10.830.40">
    <property type="match status" value="1"/>
</dbReference>
<dbReference type="InterPro" id="IPR001841">
    <property type="entry name" value="Znf_RING"/>
</dbReference>
<dbReference type="InterPro" id="IPR000315">
    <property type="entry name" value="Znf_B-box"/>
</dbReference>
<dbReference type="Gene3D" id="1.10.630.10">
    <property type="entry name" value="Cytochrome P450"/>
    <property type="match status" value="1"/>
</dbReference>
<dbReference type="InterPro" id="IPR058030">
    <property type="entry name" value="TRIM8/14/16/25/29/45/65_CC"/>
</dbReference>
<dbReference type="GO" id="GO:0008270">
    <property type="term" value="F:zinc ion binding"/>
    <property type="evidence" value="ECO:0007669"/>
    <property type="project" value="UniProtKB-KW"/>
</dbReference>
<feature type="domain" description="B box-type" evidence="15">
    <location>
        <begin position="215"/>
        <end position="255"/>
    </location>
</feature>
<feature type="domain" description="RING-type" evidence="14">
    <location>
        <begin position="81"/>
        <end position="124"/>
    </location>
</feature>
<dbReference type="AlphaFoldDB" id="A0A8C1V769"/>
<dbReference type="PANTHER" id="PTHR24304:SF0">
    <property type="entry name" value="CYTOCHROME P450 7B1"/>
    <property type="match status" value="1"/>
</dbReference>
<dbReference type="GO" id="GO:0042632">
    <property type="term" value="P:cholesterol homeostasis"/>
    <property type="evidence" value="ECO:0007669"/>
    <property type="project" value="TreeGrafter"/>
</dbReference>
<dbReference type="GO" id="GO:0005506">
    <property type="term" value="F:iron ion binding"/>
    <property type="evidence" value="ECO:0007669"/>
    <property type="project" value="InterPro"/>
</dbReference>
<feature type="binding site" description="axial binding residue" evidence="10">
    <location>
        <position position="892"/>
    </location>
    <ligand>
        <name>heme</name>
        <dbReference type="ChEBI" id="CHEBI:30413"/>
    </ligand>
    <ligandPart>
        <name>Fe</name>
        <dbReference type="ChEBI" id="CHEBI:18248"/>
    </ligandPart>
</feature>
<dbReference type="PROSITE" id="PS00086">
    <property type="entry name" value="CYTOCHROME_P450"/>
    <property type="match status" value="1"/>
</dbReference>
<keyword evidence="4 10" id="KW-0479">Metal-binding</keyword>
<dbReference type="GO" id="GO:0006699">
    <property type="term" value="P:bile acid biosynthetic process"/>
    <property type="evidence" value="ECO:0007669"/>
    <property type="project" value="TreeGrafter"/>
</dbReference>
<evidence type="ECO:0000256" key="2">
    <source>
        <dbReference type="ARBA" id="ARBA00022548"/>
    </source>
</evidence>
<evidence type="ECO:0000256" key="7">
    <source>
        <dbReference type="ARBA" id="ARBA00023004"/>
    </source>
</evidence>
<dbReference type="Pfam" id="PF00643">
    <property type="entry name" value="zf-B_box"/>
    <property type="match status" value="1"/>
</dbReference>
<dbReference type="GO" id="GO:0008395">
    <property type="term" value="F:steroid hydroxylase activity"/>
    <property type="evidence" value="ECO:0007669"/>
    <property type="project" value="TreeGrafter"/>
</dbReference>
<comment type="cofactor">
    <cofactor evidence="10">
        <name>heme</name>
        <dbReference type="ChEBI" id="CHEBI:30413"/>
    </cofactor>
</comment>
<dbReference type="CDD" id="cd19769">
    <property type="entry name" value="Bbox2_TRIM16-like"/>
    <property type="match status" value="1"/>
</dbReference>
<dbReference type="SUPFAM" id="SSF48264">
    <property type="entry name" value="Cytochrome P450"/>
    <property type="match status" value="1"/>
</dbReference>
<keyword evidence="5 11" id="KW-0863">Zinc-finger</keyword>
<dbReference type="Pfam" id="PF13445">
    <property type="entry name" value="zf-RING_UBOX"/>
    <property type="match status" value="1"/>
</dbReference>
<dbReference type="GO" id="GO:0016705">
    <property type="term" value="F:oxidoreductase activity, acting on paired donors, with incorporation or reduction of molecular oxygen"/>
    <property type="evidence" value="ECO:0007669"/>
    <property type="project" value="InterPro"/>
</dbReference>